<organism evidence="2 3">
    <name type="scientific">Streptomyces sannanensis</name>
    <dbReference type="NCBI Taxonomy" id="285536"/>
    <lineage>
        <taxon>Bacteria</taxon>
        <taxon>Bacillati</taxon>
        <taxon>Actinomycetota</taxon>
        <taxon>Actinomycetes</taxon>
        <taxon>Kitasatosporales</taxon>
        <taxon>Streptomycetaceae</taxon>
        <taxon>Streptomyces</taxon>
    </lineage>
</organism>
<evidence type="ECO:0000256" key="1">
    <source>
        <dbReference type="SAM" id="MobiDB-lite"/>
    </source>
</evidence>
<proteinExistence type="predicted"/>
<evidence type="ECO:0008006" key="4">
    <source>
        <dbReference type="Google" id="ProtNLM"/>
    </source>
</evidence>
<reference evidence="3" key="1">
    <citation type="journal article" date="2019" name="Int. J. Syst. Evol. Microbiol.">
        <title>The Global Catalogue of Microorganisms (GCM) 10K type strain sequencing project: providing services to taxonomists for standard genome sequencing and annotation.</title>
        <authorList>
            <consortium name="The Broad Institute Genomics Platform"/>
            <consortium name="The Broad Institute Genome Sequencing Center for Infectious Disease"/>
            <person name="Wu L."/>
            <person name="Ma J."/>
        </authorList>
    </citation>
    <scope>NUCLEOTIDE SEQUENCE [LARGE SCALE GENOMIC DNA]</scope>
    <source>
        <strain evidence="3">JCM 9651</strain>
    </source>
</reference>
<dbReference type="Proteomes" id="UP001499990">
    <property type="component" value="Unassembled WGS sequence"/>
</dbReference>
<evidence type="ECO:0000313" key="2">
    <source>
        <dbReference type="EMBL" id="GAA3381005.1"/>
    </source>
</evidence>
<keyword evidence="3" id="KW-1185">Reference proteome</keyword>
<protein>
    <recommendedName>
        <fullName evidence="4">DUF2510 domain-containing protein</fullName>
    </recommendedName>
</protein>
<comment type="caution">
    <text evidence="2">The sequence shown here is derived from an EMBL/GenBank/DDBJ whole genome shotgun (WGS) entry which is preliminary data.</text>
</comment>
<gene>
    <name evidence="2" type="ORF">GCM10020367_70560</name>
</gene>
<name>A0ABP6SNR5_9ACTN</name>
<dbReference type="EMBL" id="BAAAYL010000003">
    <property type="protein sequence ID" value="GAA3381005.1"/>
    <property type="molecule type" value="Genomic_DNA"/>
</dbReference>
<accession>A0ABP6SNR5</accession>
<evidence type="ECO:0000313" key="3">
    <source>
        <dbReference type="Proteomes" id="UP001499990"/>
    </source>
</evidence>
<sequence>MALDSVWKETAVPAGGKVPPSPWGKAAEAGYWPRAEAAFWEILGGGEWTARRRRSGGSRSMCTTG</sequence>
<feature type="region of interest" description="Disordered" evidence="1">
    <location>
        <begin position="1"/>
        <end position="24"/>
    </location>
</feature>